<evidence type="ECO:0000256" key="1">
    <source>
        <dbReference type="SAM" id="MobiDB-lite"/>
    </source>
</evidence>
<organism evidence="3 4">
    <name type="scientific">Tectimicrobiota bacterium</name>
    <dbReference type="NCBI Taxonomy" id="2528274"/>
    <lineage>
        <taxon>Bacteria</taxon>
        <taxon>Pseudomonadati</taxon>
        <taxon>Nitrospinota/Tectimicrobiota group</taxon>
        <taxon>Candidatus Tectimicrobiota</taxon>
    </lineage>
</organism>
<gene>
    <name evidence="3" type="ORF">HYZ11_09655</name>
</gene>
<protein>
    <submittedName>
        <fullName evidence="3">PilZ domain-containing protein</fullName>
    </submittedName>
</protein>
<dbReference type="Proteomes" id="UP000782312">
    <property type="component" value="Unassembled WGS sequence"/>
</dbReference>
<feature type="domain" description="PilZ" evidence="2">
    <location>
        <begin position="110"/>
        <end position="192"/>
    </location>
</feature>
<reference evidence="3" key="1">
    <citation type="submission" date="2020-07" db="EMBL/GenBank/DDBJ databases">
        <title>Huge and variable diversity of episymbiotic CPR bacteria and DPANN archaea in groundwater ecosystems.</title>
        <authorList>
            <person name="He C.Y."/>
            <person name="Keren R."/>
            <person name="Whittaker M."/>
            <person name="Farag I.F."/>
            <person name="Doudna J."/>
            <person name="Cate J.H.D."/>
            <person name="Banfield J.F."/>
        </authorList>
    </citation>
    <scope>NUCLEOTIDE SEQUENCE</scope>
    <source>
        <strain evidence="3">NC_groundwater_763_Ag_S-0.2um_68_21</strain>
    </source>
</reference>
<dbReference type="GO" id="GO:0035438">
    <property type="term" value="F:cyclic-di-GMP binding"/>
    <property type="evidence" value="ECO:0007669"/>
    <property type="project" value="InterPro"/>
</dbReference>
<sequence length="216" mass="24194">MADDLFREQFQESFGKRGVADRSYTRVPVSFPIRFMPVSKEEAEKLRQAYAQRPSRERGETVSLAPPAAAQATPGTVSAAILSQLERIERKLDRLLNAQSAGPAQDKEKSLEEGQCIDLSGSGILFTSLWAMGKGWFLKLVVDVPEPQGFSVVALGRVVRVDQEPNGNLYVTACQFDSIHEEDREELIAYIFKRHRELAQKRRGQDEPEGAETDQI</sequence>
<dbReference type="Pfam" id="PF07238">
    <property type="entry name" value="PilZ"/>
    <property type="match status" value="1"/>
</dbReference>
<dbReference type="EMBL" id="JACPUR010000019">
    <property type="protein sequence ID" value="MBI3127857.1"/>
    <property type="molecule type" value="Genomic_DNA"/>
</dbReference>
<feature type="region of interest" description="Disordered" evidence="1">
    <location>
        <begin position="46"/>
        <end position="70"/>
    </location>
</feature>
<evidence type="ECO:0000313" key="4">
    <source>
        <dbReference type="Proteomes" id="UP000782312"/>
    </source>
</evidence>
<evidence type="ECO:0000259" key="2">
    <source>
        <dbReference type="Pfam" id="PF07238"/>
    </source>
</evidence>
<dbReference type="AlphaFoldDB" id="A0A932MNR4"/>
<comment type="caution">
    <text evidence="3">The sequence shown here is derived from an EMBL/GenBank/DDBJ whole genome shotgun (WGS) entry which is preliminary data.</text>
</comment>
<accession>A0A932MNR4</accession>
<dbReference type="InterPro" id="IPR009875">
    <property type="entry name" value="PilZ_domain"/>
</dbReference>
<name>A0A932MNR4_UNCTE</name>
<evidence type="ECO:0000313" key="3">
    <source>
        <dbReference type="EMBL" id="MBI3127857.1"/>
    </source>
</evidence>
<proteinExistence type="predicted"/>